<protein>
    <submittedName>
        <fullName evidence="1">Uncharacterized protein</fullName>
    </submittedName>
</protein>
<organism evidence="1">
    <name type="scientific">uncultured Caudovirales phage</name>
    <dbReference type="NCBI Taxonomy" id="2100421"/>
    <lineage>
        <taxon>Viruses</taxon>
        <taxon>Duplodnaviria</taxon>
        <taxon>Heunggongvirae</taxon>
        <taxon>Uroviricota</taxon>
        <taxon>Caudoviricetes</taxon>
        <taxon>Peduoviridae</taxon>
        <taxon>Maltschvirus</taxon>
        <taxon>Maltschvirus maltsch</taxon>
    </lineage>
</organism>
<proteinExistence type="predicted"/>
<reference evidence="1" key="1">
    <citation type="submission" date="2020-04" db="EMBL/GenBank/DDBJ databases">
        <authorList>
            <person name="Chiriac C."/>
            <person name="Salcher M."/>
            <person name="Ghai R."/>
            <person name="Kavagutti S V."/>
        </authorList>
    </citation>
    <scope>NUCLEOTIDE SEQUENCE</scope>
</reference>
<sequence length="348" mass="36768">MTTAVPNSMLAFDGGSAFRNKIINGCGWIDQRSNNSAVTVSSTANTFGPDRWAGFGQATDGVFTLVGTKGFFDSAGKGMPSSVYAQTTTPDSAIGTTQAYGIRYCIEGQDIAPWRVGTAQAALATLSFRAYSTKAGTHCVSLQNSAGTRSYVATYSIPVAGAWTQVVIPIQMDATGTWLTDNGIGIRLVWNMGSGANFLTATPNTWVAGQFYSILAAQNVIDTASAILAVTDVQLELGGPSTFELRSISQELEMCQRYYETGRQPYFYANFAAGLNVGYGDVRFAVAKRAAPSAVVATGWQYFSGGSGTAFTPTINTLLVDGFQFQATGLTNWSGWGGNGTWAANAEL</sequence>
<dbReference type="EMBL" id="LR796706">
    <property type="protein sequence ID" value="CAB4160665.1"/>
    <property type="molecule type" value="Genomic_DNA"/>
</dbReference>
<gene>
    <name evidence="1" type="ORF">UFOVP728_6</name>
</gene>
<name>A0A6J5NUF4_9CAUD</name>
<evidence type="ECO:0000313" key="1">
    <source>
        <dbReference type="EMBL" id="CAB4160665.1"/>
    </source>
</evidence>
<accession>A0A6J5NUF4</accession>